<name>A0A0G0LDS6_9BACT</name>
<keyword evidence="1" id="KW-1133">Transmembrane helix</keyword>
<comment type="caution">
    <text evidence="2">The sequence shown here is derived from an EMBL/GenBank/DDBJ whole genome shotgun (WGS) entry which is preliminary data.</text>
</comment>
<dbReference type="EMBL" id="LBVL01000002">
    <property type="protein sequence ID" value="KKQ86075.1"/>
    <property type="molecule type" value="Genomic_DNA"/>
</dbReference>
<dbReference type="Proteomes" id="UP000034081">
    <property type="component" value="Unassembled WGS sequence"/>
</dbReference>
<evidence type="ECO:0008006" key="4">
    <source>
        <dbReference type="Google" id="ProtNLM"/>
    </source>
</evidence>
<feature type="transmembrane region" description="Helical" evidence="1">
    <location>
        <begin position="362"/>
        <end position="382"/>
    </location>
</feature>
<feature type="transmembrane region" description="Helical" evidence="1">
    <location>
        <begin position="264"/>
        <end position="284"/>
    </location>
</feature>
<proteinExistence type="predicted"/>
<gene>
    <name evidence="2" type="ORF">UT08_C0002G0097</name>
</gene>
<feature type="transmembrane region" description="Helical" evidence="1">
    <location>
        <begin position="234"/>
        <end position="257"/>
    </location>
</feature>
<feature type="transmembrane region" description="Helical" evidence="1">
    <location>
        <begin position="335"/>
        <end position="356"/>
    </location>
</feature>
<reference evidence="2 3" key="1">
    <citation type="journal article" date="2015" name="Nature">
        <title>rRNA introns, odd ribosomes, and small enigmatic genomes across a large radiation of phyla.</title>
        <authorList>
            <person name="Brown C.T."/>
            <person name="Hug L.A."/>
            <person name="Thomas B.C."/>
            <person name="Sharon I."/>
            <person name="Castelle C.J."/>
            <person name="Singh A."/>
            <person name="Wilkins M.J."/>
            <person name="Williams K.H."/>
            <person name="Banfield J.F."/>
        </authorList>
    </citation>
    <scope>NUCLEOTIDE SEQUENCE [LARGE SCALE GENOMIC DNA]</scope>
</reference>
<evidence type="ECO:0000313" key="2">
    <source>
        <dbReference type="EMBL" id="KKQ86075.1"/>
    </source>
</evidence>
<keyword evidence="1" id="KW-0472">Membrane</keyword>
<feature type="transmembrane region" description="Helical" evidence="1">
    <location>
        <begin position="133"/>
        <end position="151"/>
    </location>
</feature>
<organism evidence="2 3">
    <name type="scientific">Candidatus Woesebacteria bacterium GW2011_GWB1_38_8</name>
    <dbReference type="NCBI Taxonomy" id="1618570"/>
    <lineage>
        <taxon>Bacteria</taxon>
        <taxon>Candidatus Woeseibacteriota</taxon>
    </lineage>
</organism>
<sequence>MNSLLTKIQKYKFEVIFFSLLFLFSNLLMWKTLRSTSNGDLLIAAKAWSDFSANIPVIRSFSLGHNFPPQYPLFAGPPIRYHFVFYALVGLLEKIGIPLDWALNTLSALSFFALLSLIYFVSKRLFGRKSVGVAAVMLFLFNSSFAFLEYFKKNPFALQAPLKILLNREFSSFGPFDGNVVSAFWNLNIYTNQRHLALGYSFLILFFLLFVIFAKKPKSLTYHKACLLGTFIGFLPFIHLSTFGMLIVSLLIFFVVYKALRGKIIVIFICAGLIAFPQFLYMGFPQNIVGLYNPGYLIDNLNFANFAKYWFYNLGFSAITAPIGFLLIKKDLRKIFIPFFVFFIIGNLFRFTPSMIDNHKFFNAAIIGANILSAYFLVYLWIKSAWLKIVAGSIFFFLTLSGIIDLFPIVNDRLLALEDIPKNKTANFILENTHADAVFLNANYIFDPASIAGRKIYLGWAYFPWSLGYDVDTRRANLQQVLNSTDKAFICNLLHKEGINYLEIQNPSTIERVNIDYEFYNSNFIAIYRKGSELVIYDLSKSCNISYL</sequence>
<dbReference type="AlphaFoldDB" id="A0A0G0LDS6"/>
<protein>
    <recommendedName>
        <fullName evidence="4">Glycosyltransferase RgtA/B/C/D-like domain-containing protein</fullName>
    </recommendedName>
</protein>
<keyword evidence="1" id="KW-0812">Transmembrane</keyword>
<feature type="transmembrane region" description="Helical" evidence="1">
    <location>
        <begin position="12"/>
        <end position="30"/>
    </location>
</feature>
<evidence type="ECO:0000313" key="3">
    <source>
        <dbReference type="Proteomes" id="UP000034081"/>
    </source>
</evidence>
<feature type="transmembrane region" description="Helical" evidence="1">
    <location>
        <begin position="309"/>
        <end position="328"/>
    </location>
</feature>
<feature type="transmembrane region" description="Helical" evidence="1">
    <location>
        <begin position="71"/>
        <end position="89"/>
    </location>
</feature>
<feature type="transmembrane region" description="Helical" evidence="1">
    <location>
        <begin position="196"/>
        <end position="214"/>
    </location>
</feature>
<evidence type="ECO:0000256" key="1">
    <source>
        <dbReference type="SAM" id="Phobius"/>
    </source>
</evidence>
<feature type="transmembrane region" description="Helical" evidence="1">
    <location>
        <begin position="389"/>
        <end position="410"/>
    </location>
</feature>
<dbReference type="STRING" id="1618570.UT08_C0002G0097"/>
<feature type="transmembrane region" description="Helical" evidence="1">
    <location>
        <begin position="101"/>
        <end position="121"/>
    </location>
</feature>
<accession>A0A0G0LDS6</accession>